<evidence type="ECO:0000313" key="1">
    <source>
        <dbReference type="EMBL" id="RTI06570.1"/>
    </source>
</evidence>
<reference evidence="1 2" key="1">
    <citation type="journal article" date="2019" name="Extremophiles">
        <title>Biogeography of thermophiles and predominance of Thermus scotoductus in domestic water heaters.</title>
        <authorList>
            <person name="Wilpiszeski R.L."/>
            <person name="Zhang Z."/>
            <person name="House C.H."/>
        </authorList>
    </citation>
    <scope>NUCLEOTIDE SEQUENCE [LARGE SCALE GENOMIC DNA]</scope>
    <source>
        <strain evidence="1 2">17_S17</strain>
    </source>
</reference>
<evidence type="ECO:0008006" key="3">
    <source>
        <dbReference type="Google" id="ProtNLM"/>
    </source>
</evidence>
<protein>
    <recommendedName>
        <fullName evidence="3">Translocation/assembly module TamB</fullName>
    </recommendedName>
</protein>
<sequence>SGAGVSGEVGPKGVAFRFEGFRYGPLTLSGRMEGPWREVGLNLALMAWGRKAEVEGRYGGEGLVLEFHGDLEGQVAWQEAWKGKVAFKEGSLELSGKQVPELQGEVLGERVRLAWPRLEVGGVRLDLAARQAEGEGRILKALLPVGLGVMW</sequence>
<dbReference type="EMBL" id="PEMG01000372">
    <property type="protein sequence ID" value="RTI06570.1"/>
    <property type="molecule type" value="Genomic_DNA"/>
</dbReference>
<accession>A0A430UMQ2</accession>
<feature type="non-terminal residue" evidence="1">
    <location>
        <position position="1"/>
    </location>
</feature>
<proteinExistence type="predicted"/>
<organism evidence="1 2">
    <name type="scientific">Thermus scotoductus</name>
    <dbReference type="NCBI Taxonomy" id="37636"/>
    <lineage>
        <taxon>Bacteria</taxon>
        <taxon>Thermotogati</taxon>
        <taxon>Deinococcota</taxon>
        <taxon>Deinococci</taxon>
        <taxon>Thermales</taxon>
        <taxon>Thermaceae</taxon>
        <taxon>Thermus</taxon>
    </lineage>
</organism>
<dbReference type="AlphaFoldDB" id="A0A430UMQ2"/>
<gene>
    <name evidence="1" type="ORF">CSW30_10255</name>
</gene>
<dbReference type="RefSeq" id="WP_153185517.1">
    <property type="nucleotide sequence ID" value="NZ_PEMG01000372.1"/>
</dbReference>
<dbReference type="Proteomes" id="UP000287173">
    <property type="component" value="Unassembled WGS sequence"/>
</dbReference>
<name>A0A430UMQ2_THESC</name>
<feature type="non-terminal residue" evidence="1">
    <location>
        <position position="151"/>
    </location>
</feature>
<comment type="caution">
    <text evidence="1">The sequence shown here is derived from an EMBL/GenBank/DDBJ whole genome shotgun (WGS) entry which is preliminary data.</text>
</comment>
<evidence type="ECO:0000313" key="2">
    <source>
        <dbReference type="Proteomes" id="UP000287173"/>
    </source>
</evidence>